<feature type="binding site" evidence="13">
    <location>
        <position position="854"/>
    </location>
    <ligand>
        <name>ATP</name>
        <dbReference type="ChEBI" id="CHEBI:30616"/>
    </ligand>
</feature>
<keyword evidence="5 13" id="KW-0547">Nucleotide-binding</keyword>
<protein>
    <recommendedName>
        <fullName evidence="15">Phospholipid-transporting ATPase</fullName>
        <ecNumber evidence="15">7.6.2.1</ecNumber>
    </recommendedName>
</protein>
<evidence type="ECO:0000256" key="9">
    <source>
        <dbReference type="ARBA" id="ARBA00022989"/>
    </source>
</evidence>
<dbReference type="Proteomes" id="UP000591131">
    <property type="component" value="Unassembled WGS sequence"/>
</dbReference>
<feature type="binding site" evidence="13">
    <location>
        <position position="548"/>
    </location>
    <ligand>
        <name>ATP</name>
        <dbReference type="ChEBI" id="CHEBI:30616"/>
    </ligand>
</feature>
<dbReference type="GO" id="GO:0006890">
    <property type="term" value="P:retrograde vesicle-mediated transport, Golgi to endoplasmic reticulum"/>
    <property type="evidence" value="ECO:0007669"/>
    <property type="project" value="TreeGrafter"/>
</dbReference>
<accession>A0A7J6LEM7</accession>
<feature type="transmembrane region" description="Helical" evidence="15">
    <location>
        <begin position="356"/>
        <end position="374"/>
    </location>
</feature>
<evidence type="ECO:0000256" key="14">
    <source>
        <dbReference type="PIRSR" id="PIRSR606539-3"/>
    </source>
</evidence>
<dbReference type="Gene3D" id="2.70.150.10">
    <property type="entry name" value="Calcium-transporting ATPase, cytoplasmic transduction domain A"/>
    <property type="match status" value="1"/>
</dbReference>
<proteinExistence type="inferred from homology"/>
<dbReference type="SUPFAM" id="SSF81660">
    <property type="entry name" value="Metal cation-transporting ATPase, ATP-binding domain N"/>
    <property type="match status" value="1"/>
</dbReference>
<dbReference type="GO" id="GO:0005886">
    <property type="term" value="C:plasma membrane"/>
    <property type="evidence" value="ECO:0007669"/>
    <property type="project" value="TreeGrafter"/>
</dbReference>
<keyword evidence="6 13" id="KW-0067">ATP-binding</keyword>
<dbReference type="GO" id="GO:0005768">
    <property type="term" value="C:endosome"/>
    <property type="evidence" value="ECO:0007669"/>
    <property type="project" value="TreeGrafter"/>
</dbReference>
<dbReference type="InterPro" id="IPR018303">
    <property type="entry name" value="ATPase_P-typ_P_site"/>
</dbReference>
<dbReference type="GO" id="GO:0005802">
    <property type="term" value="C:trans-Golgi network"/>
    <property type="evidence" value="ECO:0007669"/>
    <property type="project" value="TreeGrafter"/>
</dbReference>
<comment type="subcellular location">
    <subcellularLocation>
        <location evidence="1 15">Membrane</location>
        <topology evidence="1 15">Multi-pass membrane protein</topology>
    </subcellularLocation>
</comment>
<evidence type="ECO:0000256" key="2">
    <source>
        <dbReference type="ARBA" id="ARBA00008109"/>
    </source>
</evidence>
<comment type="similarity">
    <text evidence="2 15">Belongs to the cation transport ATPase (P-type) (TC 3.A.3) family. Type IV subfamily.</text>
</comment>
<feature type="domain" description="P-type ATPase C-terminal" evidence="18">
    <location>
        <begin position="877"/>
        <end position="1107"/>
    </location>
</feature>
<dbReference type="NCBIfam" id="TIGR01494">
    <property type="entry name" value="ATPase_P-type"/>
    <property type="match status" value="2"/>
</dbReference>
<comment type="caution">
    <text evidence="19">The sequence shown here is derived from an EMBL/GenBank/DDBJ whole genome shotgun (WGS) entry which is preliminary data.</text>
</comment>
<dbReference type="Gene3D" id="3.40.1110.10">
    <property type="entry name" value="Calcium-transporting ATPase, cytoplasmic domain N"/>
    <property type="match status" value="1"/>
</dbReference>
<dbReference type="InterPro" id="IPR044492">
    <property type="entry name" value="P_typ_ATPase_HD_dom"/>
</dbReference>
<dbReference type="SFLD" id="SFLDG00002">
    <property type="entry name" value="C1.7:_P-type_atpase_like"/>
    <property type="match status" value="1"/>
</dbReference>
<evidence type="ECO:0000256" key="12">
    <source>
        <dbReference type="PIRSR" id="PIRSR606539-1"/>
    </source>
</evidence>
<dbReference type="EC" id="7.6.2.1" evidence="15"/>
<feature type="transmembrane region" description="Helical" evidence="15">
    <location>
        <begin position="939"/>
        <end position="960"/>
    </location>
</feature>
<feature type="binding site" evidence="13">
    <location>
        <position position="823"/>
    </location>
    <ligand>
        <name>ATP</name>
        <dbReference type="ChEBI" id="CHEBI:30616"/>
    </ligand>
</feature>
<dbReference type="InterPro" id="IPR023214">
    <property type="entry name" value="HAD_sf"/>
</dbReference>
<evidence type="ECO:0000256" key="3">
    <source>
        <dbReference type="ARBA" id="ARBA00022692"/>
    </source>
</evidence>
<feature type="binding site" evidence="13">
    <location>
        <position position="829"/>
    </location>
    <ligand>
        <name>ATP</name>
        <dbReference type="ChEBI" id="CHEBI:30616"/>
    </ligand>
</feature>
<dbReference type="FunFam" id="3.40.50.1000:FF:000084">
    <property type="entry name" value="Phospholipid-transporting ATPase"/>
    <property type="match status" value="1"/>
</dbReference>
<dbReference type="SUPFAM" id="SSF56784">
    <property type="entry name" value="HAD-like"/>
    <property type="match status" value="1"/>
</dbReference>
<feature type="binding site" evidence="14">
    <location>
        <position position="447"/>
    </location>
    <ligand>
        <name>Mg(2+)</name>
        <dbReference type="ChEBI" id="CHEBI:18420"/>
    </ligand>
</feature>
<feature type="binding site" evidence="13">
    <location>
        <position position="853"/>
    </location>
    <ligand>
        <name>ATP</name>
        <dbReference type="ChEBI" id="CHEBI:30616"/>
    </ligand>
</feature>
<keyword evidence="20" id="KW-1185">Reference proteome</keyword>
<feature type="binding site" evidence="14">
    <location>
        <position position="850"/>
    </location>
    <ligand>
        <name>Mg(2+)</name>
        <dbReference type="ChEBI" id="CHEBI:18420"/>
    </ligand>
</feature>
<feature type="binding site" evidence="14">
    <location>
        <position position="445"/>
    </location>
    <ligand>
        <name>Mg(2+)</name>
        <dbReference type="ChEBI" id="CHEBI:18420"/>
    </ligand>
</feature>
<dbReference type="InterPro" id="IPR006539">
    <property type="entry name" value="P-type_ATPase_IV"/>
</dbReference>
<evidence type="ECO:0000256" key="1">
    <source>
        <dbReference type="ARBA" id="ARBA00004141"/>
    </source>
</evidence>
<keyword evidence="10 15" id="KW-0472">Membrane</keyword>
<evidence type="ECO:0000313" key="19">
    <source>
        <dbReference type="EMBL" id="KAF4657697.1"/>
    </source>
</evidence>
<evidence type="ECO:0000256" key="10">
    <source>
        <dbReference type="ARBA" id="ARBA00023136"/>
    </source>
</evidence>
<dbReference type="InterPro" id="IPR008250">
    <property type="entry name" value="ATPase_P-typ_transduc_dom_A_sf"/>
</dbReference>
<feature type="transmembrane region" description="Helical" evidence="15">
    <location>
        <begin position="1017"/>
        <end position="1037"/>
    </location>
</feature>
<dbReference type="GO" id="GO:0140326">
    <property type="term" value="F:ATPase-coupled intramembrane lipid transporter activity"/>
    <property type="evidence" value="ECO:0007669"/>
    <property type="project" value="UniProtKB-EC"/>
</dbReference>
<feature type="binding site" evidence="13">
    <location>
        <position position="447"/>
    </location>
    <ligand>
        <name>ATP</name>
        <dbReference type="ChEBI" id="CHEBI:30616"/>
    </ligand>
</feature>
<dbReference type="InterPro" id="IPR023299">
    <property type="entry name" value="ATPase_P-typ_cyto_dom_N"/>
</dbReference>
<dbReference type="GO" id="GO:0006897">
    <property type="term" value="P:endocytosis"/>
    <property type="evidence" value="ECO:0007669"/>
    <property type="project" value="TreeGrafter"/>
</dbReference>
<dbReference type="PANTHER" id="PTHR24092:SF5">
    <property type="entry name" value="PHOSPHOLIPID-TRANSPORTING ATPASE"/>
    <property type="match status" value="1"/>
</dbReference>
<feature type="transmembrane region" description="Helical" evidence="15">
    <location>
        <begin position="911"/>
        <end position="933"/>
    </location>
</feature>
<dbReference type="InterPro" id="IPR036412">
    <property type="entry name" value="HAD-like_sf"/>
</dbReference>
<dbReference type="SFLD" id="SFLDS00003">
    <property type="entry name" value="Haloacid_Dehalogenase"/>
    <property type="match status" value="1"/>
</dbReference>
<evidence type="ECO:0000256" key="4">
    <source>
        <dbReference type="ARBA" id="ARBA00022723"/>
    </source>
</evidence>
<dbReference type="PANTHER" id="PTHR24092">
    <property type="entry name" value="PROBABLE PHOSPHOLIPID-TRANSPORTING ATPASE"/>
    <property type="match status" value="1"/>
</dbReference>
<feature type="transmembrane region" description="Helical" evidence="15">
    <location>
        <begin position="380"/>
        <end position="401"/>
    </location>
</feature>
<evidence type="ECO:0000256" key="5">
    <source>
        <dbReference type="ARBA" id="ARBA00022741"/>
    </source>
</evidence>
<dbReference type="GO" id="GO:0000287">
    <property type="term" value="F:magnesium ion binding"/>
    <property type="evidence" value="ECO:0007669"/>
    <property type="project" value="UniProtKB-UniRule"/>
</dbReference>
<dbReference type="Gene3D" id="3.40.50.1000">
    <property type="entry name" value="HAD superfamily/HAD-like"/>
    <property type="match status" value="1"/>
</dbReference>
<dbReference type="SUPFAM" id="SSF81665">
    <property type="entry name" value="Calcium ATPase, transmembrane domain M"/>
    <property type="match status" value="1"/>
</dbReference>
<dbReference type="SFLD" id="SFLDF00027">
    <property type="entry name" value="p-type_atpase"/>
    <property type="match status" value="1"/>
</dbReference>
<evidence type="ECO:0000313" key="20">
    <source>
        <dbReference type="Proteomes" id="UP000591131"/>
    </source>
</evidence>
<feature type="binding site" evidence="13">
    <location>
        <position position="650"/>
    </location>
    <ligand>
        <name>ATP</name>
        <dbReference type="ChEBI" id="CHEBI:30616"/>
    </ligand>
</feature>
<evidence type="ECO:0000256" key="15">
    <source>
        <dbReference type="RuleBase" id="RU362033"/>
    </source>
</evidence>
<gene>
    <name evidence="19" type="primary">ATP9B</name>
    <name evidence="19" type="ORF">FOL47_008327</name>
</gene>
<evidence type="ECO:0000259" key="18">
    <source>
        <dbReference type="Pfam" id="PF16212"/>
    </source>
</evidence>
<evidence type="ECO:0000256" key="7">
    <source>
        <dbReference type="ARBA" id="ARBA00022842"/>
    </source>
</evidence>
<evidence type="ECO:0000256" key="6">
    <source>
        <dbReference type="ARBA" id="ARBA00022840"/>
    </source>
</evidence>
<feature type="binding site" evidence="13">
    <location>
        <position position="734"/>
    </location>
    <ligand>
        <name>ATP</name>
        <dbReference type="ChEBI" id="CHEBI:30616"/>
    </ligand>
</feature>
<name>A0A7J6LEM7_PERCH</name>
<dbReference type="Pfam" id="PF16209">
    <property type="entry name" value="PhoLip_ATPase_N"/>
    <property type="match status" value="1"/>
</dbReference>
<feature type="binding site" evidence="13">
    <location>
        <position position="445"/>
    </location>
    <ligand>
        <name>ATP</name>
        <dbReference type="ChEBI" id="CHEBI:30616"/>
    </ligand>
</feature>
<dbReference type="PROSITE" id="PS00154">
    <property type="entry name" value="ATPASE_E1_E2"/>
    <property type="match status" value="1"/>
</dbReference>
<feature type="binding site" evidence="13">
    <location>
        <position position="593"/>
    </location>
    <ligand>
        <name>ATP</name>
        <dbReference type="ChEBI" id="CHEBI:30616"/>
    </ligand>
</feature>
<evidence type="ECO:0000259" key="17">
    <source>
        <dbReference type="Pfam" id="PF16209"/>
    </source>
</evidence>
<dbReference type="Pfam" id="PF13246">
    <property type="entry name" value="Cation_ATPase"/>
    <property type="match status" value="1"/>
</dbReference>
<keyword evidence="8 15" id="KW-1278">Translocase</keyword>
<evidence type="ECO:0000256" key="16">
    <source>
        <dbReference type="SAM" id="MobiDB-lite"/>
    </source>
</evidence>
<feature type="transmembrane region" description="Helical" evidence="15">
    <location>
        <begin position="145"/>
        <end position="164"/>
    </location>
</feature>
<keyword evidence="3 15" id="KW-0812">Transmembrane</keyword>
<keyword evidence="9 15" id="KW-1133">Transmembrane helix</keyword>
<reference evidence="19 20" key="1">
    <citation type="submission" date="2020-04" db="EMBL/GenBank/DDBJ databases">
        <title>Perkinsus chesapeaki whole genome sequence.</title>
        <authorList>
            <person name="Bogema D.R."/>
        </authorList>
    </citation>
    <scope>NUCLEOTIDE SEQUENCE [LARGE SCALE GENOMIC DNA]</scope>
    <source>
        <strain evidence="19">ATCC PRA-425</strain>
    </source>
</reference>
<dbReference type="InterPro" id="IPR032630">
    <property type="entry name" value="P_typ_ATPase_c"/>
</dbReference>
<feature type="domain" description="P-type ATPase N-terminal" evidence="17">
    <location>
        <begin position="96"/>
        <end position="147"/>
    </location>
</feature>
<dbReference type="InterPro" id="IPR023298">
    <property type="entry name" value="ATPase_P-typ_TM_dom_sf"/>
</dbReference>
<dbReference type="InterPro" id="IPR032631">
    <property type="entry name" value="P-type_ATPase_N"/>
</dbReference>
<comment type="cofactor">
    <cofactor evidence="14">
        <name>Mg(2+)</name>
        <dbReference type="ChEBI" id="CHEBI:18420"/>
    </cofactor>
</comment>
<dbReference type="EMBL" id="JAAPAO010000528">
    <property type="protein sequence ID" value="KAF4657697.1"/>
    <property type="molecule type" value="Genomic_DNA"/>
</dbReference>
<sequence length="1154" mass="128545">MPSTPNGYLRQLSDVDIEDPSDDEGSDDSVYNGPAADFVDPAMVQRDGCCRRLCRCLCPRRKVTETGFRLVRADDRRTNRPIVVDENGDMTFLRKVSNVVASTKYTILSFVPMVFIQQFKFFFNFFFLVLAATQAIPALQVGPLFTYVGPLAFVLMCTMLKEASDDIKRWRRDKAVNSAKYTRVNTAIGDLEKVASADIKVGDVLQILTNERVPADMILLRTEFGENEGKNGQTYIRTDQLDGEKDWKPRKAPKMTQDLPGWKDLCGDIQICAKVEAPQMSIDKFIGRLSLRRPGDDNIASEALGLENTLWANTIVTHGPVYGLVIYNGVDSRSVMSYDDHGTDDKTCLLDKQVDFCAKVCFAILIGLSFMLVICRGLRGQWWIFLLRYIVLLSYIIPISLRINLDMAKTLYASRIGNDSKIPGTVARNTAIVEDLGTIDYVLTDKTGTLTKNDMIFKKLRVPAREFSSDSDTQQISLMITRALRRILVAKPSPGVFGKPSRQSLGDEEATGMELLIAIVTLALCHNVTPVETAGADDWTLQAPSPDEAALVKYARDCGIKLIQRDDDTITLECLNITGRPQLRYDIVECFPFSSDRKRMGILVKEEISGQYAYLIKGADTVMIPRVEGYRDTNSWMEGVVDDYACHGLRTLVVALKRLTPESVAQFQAEYREATLDVGEQREDKLAKIVDSCLEEDLKLVCLTGVEDMLQDDVAPVIESLRLAKIKVWMLTGDKIDTAICIAISTALKSPDQSLLRLEAGRVHSAIDALSDLREARNAKSEGLADTVVVIDGTVLAMVLSAGLYTSEFVELIKDAPAVVCCRCSPSQKSEVVRAIKKYDNGQRTLAIGDGGNDVGMIQAADVGVGIVGKEGMQASLAADFSIMEFRSLHRLLLWHGRNCYQQSARMSLFVIHRGLVIAVMQVIFSAMFYFIALPLFQGWLMIGYSTYYTTAPVFSLCLYTDLDDTVVYQYPELYAISRRGRQMSLKAFLGWVWKSIYQGTAIMVLTVILFGTELVTSSLVAVAFTSLVISELLNVASEVHPNWHPLMIVAELLSIVIYVYSMFILRSYFDLDTIFSIGFLWRVSMITAVSWIPVHAWKQIRRCCCPPQHKKLLRAYERAGGRASVGARYVYHDPDNDSVELLSNAAAGSAPSE</sequence>
<feature type="binding site" evidence="13">
    <location>
        <position position="733"/>
    </location>
    <ligand>
        <name>ATP</name>
        <dbReference type="ChEBI" id="CHEBI:30616"/>
    </ligand>
</feature>
<feature type="compositionally biased region" description="Acidic residues" evidence="16">
    <location>
        <begin position="15"/>
        <end position="27"/>
    </location>
</feature>
<feature type="binding site" evidence="13">
    <location>
        <position position="617"/>
    </location>
    <ligand>
        <name>ATP</name>
        <dbReference type="ChEBI" id="CHEBI:30616"/>
    </ligand>
</feature>
<dbReference type="PRINTS" id="PR00119">
    <property type="entry name" value="CATATPASE"/>
</dbReference>
<feature type="binding site" evidence="14">
    <location>
        <position position="854"/>
    </location>
    <ligand>
        <name>Mg(2+)</name>
        <dbReference type="ChEBI" id="CHEBI:18420"/>
    </ligand>
</feature>
<organism evidence="19 20">
    <name type="scientific">Perkinsus chesapeaki</name>
    <name type="common">Clam parasite</name>
    <name type="synonym">Perkinsus andrewsi</name>
    <dbReference type="NCBI Taxonomy" id="330153"/>
    <lineage>
        <taxon>Eukaryota</taxon>
        <taxon>Sar</taxon>
        <taxon>Alveolata</taxon>
        <taxon>Perkinsozoa</taxon>
        <taxon>Perkinsea</taxon>
        <taxon>Perkinsida</taxon>
        <taxon>Perkinsidae</taxon>
        <taxon>Perkinsus</taxon>
    </lineage>
</organism>
<dbReference type="GO" id="GO:0045332">
    <property type="term" value="P:phospholipid translocation"/>
    <property type="evidence" value="ECO:0007669"/>
    <property type="project" value="TreeGrafter"/>
</dbReference>
<keyword evidence="4 14" id="KW-0479">Metal-binding</keyword>
<feature type="transmembrane region" description="Helical" evidence="15">
    <location>
        <begin position="989"/>
        <end position="1011"/>
    </location>
</feature>
<feature type="transmembrane region" description="Helical" evidence="15">
    <location>
        <begin position="1049"/>
        <end position="1069"/>
    </location>
</feature>
<evidence type="ECO:0000256" key="13">
    <source>
        <dbReference type="PIRSR" id="PIRSR606539-2"/>
    </source>
</evidence>
<dbReference type="InterPro" id="IPR001757">
    <property type="entry name" value="P_typ_ATPase"/>
</dbReference>
<feature type="region of interest" description="Disordered" evidence="16">
    <location>
        <begin position="1"/>
        <end position="30"/>
    </location>
</feature>
<dbReference type="NCBIfam" id="TIGR01652">
    <property type="entry name" value="ATPase-Plipid"/>
    <property type="match status" value="1"/>
</dbReference>
<feature type="transmembrane region" description="Helical" evidence="15">
    <location>
        <begin position="1075"/>
        <end position="1093"/>
    </location>
</feature>
<keyword evidence="7 14" id="KW-0460">Magnesium</keyword>
<dbReference type="GO" id="GO:0005524">
    <property type="term" value="F:ATP binding"/>
    <property type="evidence" value="ECO:0007669"/>
    <property type="project" value="UniProtKB-UniRule"/>
</dbReference>
<evidence type="ECO:0000256" key="11">
    <source>
        <dbReference type="ARBA" id="ARBA00034036"/>
    </source>
</evidence>
<dbReference type="SUPFAM" id="SSF81653">
    <property type="entry name" value="Calcium ATPase, transduction domain A"/>
    <property type="match status" value="1"/>
</dbReference>
<dbReference type="Pfam" id="PF16212">
    <property type="entry name" value="PhoLip_ATPase_C"/>
    <property type="match status" value="1"/>
</dbReference>
<comment type="catalytic activity">
    <reaction evidence="11 15">
        <text>ATP + H2O + phospholipidSide 1 = ADP + phosphate + phospholipidSide 2.</text>
        <dbReference type="EC" id="7.6.2.1"/>
    </reaction>
</comment>
<dbReference type="GO" id="GO:0016887">
    <property type="term" value="F:ATP hydrolysis activity"/>
    <property type="evidence" value="ECO:0007669"/>
    <property type="project" value="InterPro"/>
</dbReference>
<feature type="binding site" evidence="13">
    <location>
        <position position="446"/>
    </location>
    <ligand>
        <name>ATP</name>
        <dbReference type="ChEBI" id="CHEBI:30616"/>
    </ligand>
</feature>
<evidence type="ECO:0000256" key="8">
    <source>
        <dbReference type="ARBA" id="ARBA00022967"/>
    </source>
</evidence>
<dbReference type="OrthoDB" id="377733at2759"/>
<dbReference type="AlphaFoldDB" id="A0A7J6LEM7"/>
<feature type="active site" description="4-aspartylphosphate intermediate" evidence="12">
    <location>
        <position position="445"/>
    </location>
</feature>
<feature type="binding site" evidence="13">
    <location>
        <position position="732"/>
    </location>
    <ligand>
        <name>ATP</name>
        <dbReference type="ChEBI" id="CHEBI:30616"/>
    </ligand>
</feature>